<keyword evidence="3" id="KW-1185">Reference proteome</keyword>
<dbReference type="InterPro" id="IPR036179">
    <property type="entry name" value="Ig-like_dom_sf"/>
</dbReference>
<feature type="domain" description="Ig-like" evidence="1">
    <location>
        <begin position="76"/>
        <end position="111"/>
    </location>
</feature>
<feature type="domain" description="Ig-like" evidence="1">
    <location>
        <begin position="569"/>
        <end position="658"/>
    </location>
</feature>
<dbReference type="FunFam" id="2.60.40.10:FF:000186">
    <property type="entry name" value="Hemicentin 1"/>
    <property type="match status" value="1"/>
</dbReference>
<reference evidence="2 3" key="1">
    <citation type="journal article" date="2018" name="Mol. Genet. Genomics">
        <title>The red deer Cervus elaphus genome CerEla1.0: sequencing, annotating, genes, and chromosomes.</title>
        <authorList>
            <person name="Bana N.A."/>
            <person name="Nyiri A."/>
            <person name="Nagy J."/>
            <person name="Frank K."/>
            <person name="Nagy T."/>
            <person name="Steger V."/>
            <person name="Schiller M."/>
            <person name="Lakatos P."/>
            <person name="Sugar L."/>
            <person name="Horn P."/>
            <person name="Barta E."/>
            <person name="Orosz L."/>
        </authorList>
    </citation>
    <scope>NUCLEOTIDE SEQUENCE [LARGE SCALE GENOMIC DNA]</scope>
    <source>
        <strain evidence="2">Hungarian</strain>
    </source>
</reference>
<dbReference type="FunFam" id="2.60.40.10:FF:000890">
    <property type="entry name" value="Hemicentin 1"/>
    <property type="match status" value="1"/>
</dbReference>
<accession>A0A212CQB1</accession>
<evidence type="ECO:0000313" key="3">
    <source>
        <dbReference type="Proteomes" id="UP000242450"/>
    </source>
</evidence>
<name>A0A212CQB1_CEREH</name>
<feature type="domain" description="Ig-like" evidence="1">
    <location>
        <begin position="141"/>
        <end position="227"/>
    </location>
</feature>
<feature type="domain" description="Ig-like" evidence="1">
    <location>
        <begin position="382"/>
        <end position="466"/>
    </location>
</feature>
<dbReference type="InterPro" id="IPR003599">
    <property type="entry name" value="Ig_sub"/>
</dbReference>
<dbReference type="PANTHER" id="PTHR45080">
    <property type="entry name" value="CONTACTIN 5"/>
    <property type="match status" value="1"/>
</dbReference>
<gene>
    <name evidence="2" type="ORF">Celaphus_00011217</name>
</gene>
<dbReference type="InterPro" id="IPR003598">
    <property type="entry name" value="Ig_sub2"/>
</dbReference>
<dbReference type="GO" id="GO:0030424">
    <property type="term" value="C:axon"/>
    <property type="evidence" value="ECO:0007669"/>
    <property type="project" value="TreeGrafter"/>
</dbReference>
<dbReference type="FunFam" id="2.60.40.10:FF:001075">
    <property type="entry name" value="Hemicentin 1"/>
    <property type="match status" value="1"/>
</dbReference>
<dbReference type="FunFam" id="2.60.40.10:FF:000130">
    <property type="entry name" value="Hemicentin 1"/>
    <property type="match status" value="1"/>
</dbReference>
<evidence type="ECO:0000313" key="2">
    <source>
        <dbReference type="EMBL" id="OWK08206.1"/>
    </source>
</evidence>
<organism evidence="2 3">
    <name type="scientific">Cervus elaphus hippelaphus</name>
    <name type="common">European red deer</name>
    <dbReference type="NCBI Taxonomy" id="46360"/>
    <lineage>
        <taxon>Eukaryota</taxon>
        <taxon>Metazoa</taxon>
        <taxon>Chordata</taxon>
        <taxon>Craniata</taxon>
        <taxon>Vertebrata</taxon>
        <taxon>Euteleostomi</taxon>
        <taxon>Mammalia</taxon>
        <taxon>Eutheria</taxon>
        <taxon>Laurasiatheria</taxon>
        <taxon>Artiodactyla</taxon>
        <taxon>Ruminantia</taxon>
        <taxon>Pecora</taxon>
        <taxon>Cervidae</taxon>
        <taxon>Cervinae</taxon>
        <taxon>Cervus</taxon>
    </lineage>
</organism>
<feature type="non-terminal residue" evidence="2">
    <location>
        <position position="696"/>
    </location>
</feature>
<dbReference type="InterPro" id="IPR013783">
    <property type="entry name" value="Ig-like_fold"/>
</dbReference>
<dbReference type="Pfam" id="PF13927">
    <property type="entry name" value="Ig_3"/>
    <property type="match status" value="2"/>
</dbReference>
<dbReference type="SMART" id="SM00409">
    <property type="entry name" value="IG"/>
    <property type="match status" value="7"/>
</dbReference>
<dbReference type="InterPro" id="IPR050958">
    <property type="entry name" value="Cell_Adh-Cytoskel_Orgn"/>
</dbReference>
<dbReference type="GO" id="GO:0007156">
    <property type="term" value="P:homophilic cell adhesion via plasma membrane adhesion molecules"/>
    <property type="evidence" value="ECO:0007669"/>
    <property type="project" value="TreeGrafter"/>
</dbReference>
<sequence>MPKNQSFTGDLELKPSAFLITDPLLGRLKIQETQDLDAGDYTCVAVNDAGRATGRVTLDVGCNCGFPFHLSDGTPPVFIQEPTDVSMEIGSNVTLPCYVQGYPEPKIKWRRLDNMPIFSRPFSVSSISQLRTGDLFISIAPLIGISPPVTSVIEGQQLTLPCALLAGNPIPERRWTKNSAMLVQNPYITVRSDGSLHIERVRLQDGGEYTCVASNVAGTTNKTTAVDKGELISTSSAKFSAGADGSLYVVSPGSEESGEYVCTATNAAGYAKRKVQLTVYVRPRVFGDQRGPSQDKPVEISVLAGEEVTLPCEVKSLPPPIITWAKETQLISPFSPRHTFLPSGSMKITETRVSDSGMYLCVATNIAGNVTQSVKLNVHVPPKIQRGPKVMKVQVGQRVDIPCGAQGTPLPVITWSKGGSAVLVDGLQHITHPDGTLSIKGVVLSDAGVYTCVATNIAGSDETEITLHVQEPPILEDLEPPYNTPFQERVANQRIAFPCPAKGTPKPTIKWLRNGRELTGREPGISILEDGTLLVIASVTPYDNGEYICVAVNEAGTTERRYNLKVHVPPVIKDKEQVTNVSVLVNQPTSLFCEVEGTPSPIITWYKDDVQVTESSSIQIVNNGKILKIFRASPEDAGRYSCKAINVAGTSQKHFNIDVLGAGSPGEVSVVLNQDTTLECQVKGTPFPVIHWFKDG</sequence>
<dbReference type="SMART" id="SM00408">
    <property type="entry name" value="IGc2"/>
    <property type="match status" value="6"/>
</dbReference>
<dbReference type="Gene3D" id="2.60.40.10">
    <property type="entry name" value="Immunoglobulins"/>
    <property type="match status" value="9"/>
</dbReference>
<dbReference type="SUPFAM" id="SSF48726">
    <property type="entry name" value="Immunoglobulin"/>
    <property type="match status" value="9"/>
</dbReference>
<dbReference type="InterPro" id="IPR013098">
    <property type="entry name" value="Ig_I-set"/>
</dbReference>
<dbReference type="FunFam" id="2.60.40.10:FF:000749">
    <property type="entry name" value="Hemicentin 1"/>
    <property type="match status" value="1"/>
</dbReference>
<dbReference type="AlphaFoldDB" id="A0A212CQB1"/>
<dbReference type="GO" id="GO:0050808">
    <property type="term" value="P:synapse organization"/>
    <property type="evidence" value="ECO:0007669"/>
    <property type="project" value="TreeGrafter"/>
</dbReference>
<comment type="caution">
    <text evidence="2">The sequence shown here is derived from an EMBL/GenBank/DDBJ whole genome shotgun (WGS) entry which is preliminary data.</text>
</comment>
<feature type="domain" description="Ig-like" evidence="1">
    <location>
        <begin position="283"/>
        <end position="377"/>
    </location>
</feature>
<dbReference type="Pfam" id="PF07679">
    <property type="entry name" value="I-set"/>
    <property type="match status" value="4"/>
</dbReference>
<dbReference type="GO" id="GO:0005886">
    <property type="term" value="C:plasma membrane"/>
    <property type="evidence" value="ECO:0007669"/>
    <property type="project" value="TreeGrafter"/>
</dbReference>
<feature type="domain" description="Ig-like" evidence="1">
    <location>
        <begin position="666"/>
        <end position="696"/>
    </location>
</feature>
<proteinExistence type="predicted"/>
<dbReference type="InterPro" id="IPR007110">
    <property type="entry name" value="Ig-like_dom"/>
</dbReference>
<dbReference type="Proteomes" id="UP000242450">
    <property type="component" value="Chromosome 14"/>
</dbReference>
<dbReference type="GO" id="GO:0043025">
    <property type="term" value="C:neuronal cell body"/>
    <property type="evidence" value="ECO:0007669"/>
    <property type="project" value="TreeGrafter"/>
</dbReference>
<dbReference type="EMBL" id="MKHE01000014">
    <property type="protein sequence ID" value="OWK08206.1"/>
    <property type="molecule type" value="Genomic_DNA"/>
</dbReference>
<dbReference type="PANTHER" id="PTHR45080:SF28">
    <property type="entry name" value="HEMICENTIN-2"/>
    <property type="match status" value="1"/>
</dbReference>
<dbReference type="GO" id="GO:0008046">
    <property type="term" value="F:axon guidance receptor activity"/>
    <property type="evidence" value="ECO:0007669"/>
    <property type="project" value="TreeGrafter"/>
</dbReference>
<feature type="domain" description="Ig-like" evidence="1">
    <location>
        <begin position="472"/>
        <end position="565"/>
    </location>
</feature>
<protein>
    <submittedName>
        <fullName evidence="2">HMCN1</fullName>
    </submittedName>
</protein>
<dbReference type="PROSITE" id="PS50835">
    <property type="entry name" value="IG_LIKE"/>
    <property type="match status" value="7"/>
</dbReference>
<evidence type="ECO:0000259" key="1">
    <source>
        <dbReference type="PROSITE" id="PS50835"/>
    </source>
</evidence>
<dbReference type="OrthoDB" id="9716450at2759"/>